<name>A0ABP1FPT1_9CHLO</name>
<keyword evidence="2" id="KW-1185">Reference proteome</keyword>
<sequence length="552" mass="61265">MDSLKYIDHQLAALELNEEESNLVRAHRLQSLELRQKRMSQLGPMPSTHPEIWNWEKQKAEAEAEIKLALETTLLSVPGLESAWSKHLEIDKMKKMRAEIISNVTNALQAPSGQEAPATSAPASSGGQWDFAIPQMPANWDASAHIQHMQQQHEAQQQRQQAEVQAQNNDAKVTAQYVHDMAGGHAGDAVQIQQVINAPPGVPIKLCRRCNQHKPLTDFYRSKANADGYDGRCKACDAVQCAERRRKKARVEEPTVPGKECRRCNLFKQATEFYRNKTNPDGLYNNCKSCFASDAWSRRQRMAPLEQRTVPAKVCKRCGLTKSASEFYRNKLMSDGLYSHCKACYSQAAEERSAGRVPAETKECRRCHETKGKADFYHSKMTADGLQSYCKQCYSVASAQRRSRTAEGAISQATGEDGQQNVSLHLENGVPVYQDMSINMQEMLPPAQDLSHAGMQAEHMAGVDQQHHHLAQQHALGHHDPSLLAAHHQALAAAHDPTQHLSADSIDASHAQYAAQGIPGAEHLNLHALQQHAQHALPSEITLNLQPGPPES</sequence>
<dbReference type="EMBL" id="CAXHTA020000004">
    <property type="protein sequence ID" value="CAL5220699.1"/>
    <property type="molecule type" value="Genomic_DNA"/>
</dbReference>
<protein>
    <submittedName>
        <fullName evidence="1">G2753 protein</fullName>
    </submittedName>
</protein>
<comment type="caution">
    <text evidence="1">The sequence shown here is derived from an EMBL/GenBank/DDBJ whole genome shotgun (WGS) entry which is preliminary data.</text>
</comment>
<reference evidence="1 2" key="1">
    <citation type="submission" date="2024-06" db="EMBL/GenBank/DDBJ databases">
        <authorList>
            <person name="Kraege A."/>
            <person name="Thomma B."/>
        </authorList>
    </citation>
    <scope>NUCLEOTIDE SEQUENCE [LARGE SCALE GENOMIC DNA]</scope>
</reference>
<proteinExistence type="predicted"/>
<evidence type="ECO:0000313" key="1">
    <source>
        <dbReference type="EMBL" id="CAL5220699.1"/>
    </source>
</evidence>
<gene>
    <name evidence="1" type="primary">g2753</name>
    <name evidence="1" type="ORF">VP750_LOCUS2358</name>
</gene>
<dbReference type="Proteomes" id="UP001497392">
    <property type="component" value="Unassembled WGS sequence"/>
</dbReference>
<evidence type="ECO:0000313" key="2">
    <source>
        <dbReference type="Proteomes" id="UP001497392"/>
    </source>
</evidence>
<accession>A0ABP1FPT1</accession>
<organism evidence="1 2">
    <name type="scientific">Coccomyxa viridis</name>
    <dbReference type="NCBI Taxonomy" id="1274662"/>
    <lineage>
        <taxon>Eukaryota</taxon>
        <taxon>Viridiplantae</taxon>
        <taxon>Chlorophyta</taxon>
        <taxon>core chlorophytes</taxon>
        <taxon>Trebouxiophyceae</taxon>
        <taxon>Trebouxiophyceae incertae sedis</taxon>
        <taxon>Coccomyxaceae</taxon>
        <taxon>Coccomyxa</taxon>
    </lineage>
</organism>